<organism evidence="1 2">
    <name type="scientific">Vanilla planifolia</name>
    <name type="common">Vanilla</name>
    <dbReference type="NCBI Taxonomy" id="51239"/>
    <lineage>
        <taxon>Eukaryota</taxon>
        <taxon>Viridiplantae</taxon>
        <taxon>Streptophyta</taxon>
        <taxon>Embryophyta</taxon>
        <taxon>Tracheophyta</taxon>
        <taxon>Spermatophyta</taxon>
        <taxon>Magnoliopsida</taxon>
        <taxon>Liliopsida</taxon>
        <taxon>Asparagales</taxon>
        <taxon>Orchidaceae</taxon>
        <taxon>Vanilloideae</taxon>
        <taxon>Vanilleae</taxon>
        <taxon>Vanilla</taxon>
    </lineage>
</organism>
<accession>A0A835VCE1</accession>
<evidence type="ECO:0000313" key="1">
    <source>
        <dbReference type="EMBL" id="KAG0491171.1"/>
    </source>
</evidence>
<dbReference type="AlphaFoldDB" id="A0A835VCE1"/>
<proteinExistence type="predicted"/>
<sequence length="149" mass="15850">MDKEGGWIKALGVPLYGKLEPKGKVNKAAALGPAGSGMADVEVKAEFLMVDEGMIIVSTAVEQQGSDVLLAVIASLMQDSVVEANKDVEREQSPKLCDQAARANSPKSFLEILHAGNSVSIGCREAAMLEWRLLVVPSLQGHGLICRCF</sequence>
<comment type="caution">
    <text evidence="1">The sequence shown here is derived from an EMBL/GenBank/DDBJ whole genome shotgun (WGS) entry which is preliminary data.</text>
</comment>
<reference evidence="1 2" key="1">
    <citation type="journal article" date="2020" name="Nat. Food">
        <title>A phased Vanilla planifolia genome enables genetic improvement of flavour and production.</title>
        <authorList>
            <person name="Hasing T."/>
            <person name="Tang H."/>
            <person name="Brym M."/>
            <person name="Khazi F."/>
            <person name="Huang T."/>
            <person name="Chambers A.H."/>
        </authorList>
    </citation>
    <scope>NUCLEOTIDE SEQUENCE [LARGE SCALE GENOMIC DNA]</scope>
    <source>
        <tissue evidence="1">Leaf</tissue>
    </source>
</reference>
<name>A0A835VCE1_VANPL</name>
<evidence type="ECO:0000313" key="2">
    <source>
        <dbReference type="Proteomes" id="UP000639772"/>
    </source>
</evidence>
<dbReference type="Proteomes" id="UP000639772">
    <property type="component" value="Chromosome 3"/>
</dbReference>
<gene>
    <name evidence="1" type="ORF">HPP92_008034</name>
</gene>
<dbReference type="EMBL" id="JADCNM010000003">
    <property type="protein sequence ID" value="KAG0491171.1"/>
    <property type="molecule type" value="Genomic_DNA"/>
</dbReference>
<protein>
    <submittedName>
        <fullName evidence="1">Uncharacterized protein</fullName>
    </submittedName>
</protein>